<dbReference type="KEGG" id="rtg:NCTC13098_00481"/>
<sequence length="51" mass="5639">MAFCGMKSGPESSLPVNRRGRAIGPQGLAFLQHLLQLFLRLQPGHFALFQT</sequence>
<dbReference type="Proteomes" id="UP000274346">
    <property type="component" value="Chromosome"/>
</dbReference>
<reference evidence="1 2" key="1">
    <citation type="submission" date="2018-12" db="EMBL/GenBank/DDBJ databases">
        <authorList>
            <consortium name="Pathogen Informatics"/>
        </authorList>
    </citation>
    <scope>NUCLEOTIDE SEQUENCE [LARGE SCALE GENOMIC DNA]</scope>
    <source>
        <strain evidence="1 2">NCTC13098</strain>
    </source>
</reference>
<proteinExistence type="predicted"/>
<dbReference type="EMBL" id="LR131271">
    <property type="protein sequence ID" value="VDR24203.1"/>
    <property type="molecule type" value="Genomic_DNA"/>
</dbReference>
<dbReference type="AlphaFoldDB" id="A0A3P8M0X2"/>
<gene>
    <name evidence="1" type="ORF">NCTC13098_00481</name>
</gene>
<organism evidence="1 2">
    <name type="scientific">Raoultella terrigena</name>
    <name type="common">Klebsiella terrigena</name>
    <dbReference type="NCBI Taxonomy" id="577"/>
    <lineage>
        <taxon>Bacteria</taxon>
        <taxon>Pseudomonadati</taxon>
        <taxon>Pseudomonadota</taxon>
        <taxon>Gammaproteobacteria</taxon>
        <taxon>Enterobacterales</taxon>
        <taxon>Enterobacteriaceae</taxon>
        <taxon>Klebsiella/Raoultella group</taxon>
        <taxon>Raoultella</taxon>
    </lineage>
</organism>
<protein>
    <submittedName>
        <fullName evidence="1">Uncharacterized protein</fullName>
    </submittedName>
</protein>
<accession>A0A3P8M0X2</accession>
<evidence type="ECO:0000313" key="2">
    <source>
        <dbReference type="Proteomes" id="UP000274346"/>
    </source>
</evidence>
<name>A0A3P8M0X2_RAOTE</name>
<evidence type="ECO:0000313" key="1">
    <source>
        <dbReference type="EMBL" id="VDR24203.1"/>
    </source>
</evidence>